<name>A0A0V1N8P0_9BILA</name>
<keyword evidence="2" id="KW-1185">Reference proteome</keyword>
<reference evidence="1 2" key="1">
    <citation type="submission" date="2015-01" db="EMBL/GenBank/DDBJ databases">
        <title>Evolution of Trichinella species and genotypes.</title>
        <authorList>
            <person name="Korhonen P.K."/>
            <person name="Edoardo P."/>
            <person name="Giuseppe L.R."/>
            <person name="Gasser R.B."/>
        </authorList>
    </citation>
    <scope>NUCLEOTIDE SEQUENCE [LARGE SCALE GENOMIC DNA]</scope>
    <source>
        <strain evidence="1">ISS1980</strain>
    </source>
</reference>
<dbReference type="EMBL" id="JYDO01000002">
    <property type="protein sequence ID" value="KRZ80436.1"/>
    <property type="molecule type" value="Genomic_DNA"/>
</dbReference>
<gene>
    <name evidence="1" type="ORF">T10_920</name>
</gene>
<dbReference type="Proteomes" id="UP000054843">
    <property type="component" value="Unassembled WGS sequence"/>
</dbReference>
<sequence>MNSQNENINVHLSNKQFTSIQHLNDGSCCGRLQLNILKLLAKNASFEHHNKSLQQATRCNADDYFTIDSRCQLFDTFFGFLFMVVVKELVETLLCIFASAKPYQKERVFVWLPSHVMISHVHSCRWKTLK</sequence>
<accession>A0A0V1N8P0</accession>
<organism evidence="1 2">
    <name type="scientific">Trichinella papuae</name>
    <dbReference type="NCBI Taxonomy" id="268474"/>
    <lineage>
        <taxon>Eukaryota</taxon>
        <taxon>Metazoa</taxon>
        <taxon>Ecdysozoa</taxon>
        <taxon>Nematoda</taxon>
        <taxon>Enoplea</taxon>
        <taxon>Dorylaimia</taxon>
        <taxon>Trichinellida</taxon>
        <taxon>Trichinellidae</taxon>
        <taxon>Trichinella</taxon>
    </lineage>
</organism>
<evidence type="ECO:0000313" key="2">
    <source>
        <dbReference type="Proteomes" id="UP000054843"/>
    </source>
</evidence>
<proteinExistence type="predicted"/>
<protein>
    <submittedName>
        <fullName evidence="1">Uncharacterized protein</fullName>
    </submittedName>
</protein>
<evidence type="ECO:0000313" key="1">
    <source>
        <dbReference type="EMBL" id="KRZ80436.1"/>
    </source>
</evidence>
<dbReference type="AlphaFoldDB" id="A0A0V1N8P0"/>
<dbReference type="OrthoDB" id="10326691at2759"/>
<comment type="caution">
    <text evidence="1">The sequence shown here is derived from an EMBL/GenBank/DDBJ whole genome shotgun (WGS) entry which is preliminary data.</text>
</comment>